<dbReference type="SUPFAM" id="SSF53850">
    <property type="entry name" value="Periplasmic binding protein-like II"/>
    <property type="match status" value="1"/>
</dbReference>
<dbReference type="KEGG" id="psin:CAK95_01865"/>
<evidence type="ECO:0000313" key="1">
    <source>
        <dbReference type="EMBL" id="ARP97962.1"/>
    </source>
</evidence>
<dbReference type="PANTHER" id="PTHR30024">
    <property type="entry name" value="ALIPHATIC SULFONATES-BINDING PROTEIN-RELATED"/>
    <property type="match status" value="1"/>
</dbReference>
<name>A0A1W6ZKV3_9HYPH</name>
<reference evidence="1 2" key="1">
    <citation type="submission" date="2017-05" db="EMBL/GenBank/DDBJ databases">
        <title>Full genome sequence of Pseudorhodoplanes sinuspersici.</title>
        <authorList>
            <person name="Dastgheib S.M.M."/>
            <person name="Shavandi M."/>
            <person name="Tirandaz H."/>
        </authorList>
    </citation>
    <scope>NUCLEOTIDE SEQUENCE [LARGE SCALE GENOMIC DNA]</scope>
    <source>
        <strain evidence="1 2">RIPI110</strain>
    </source>
</reference>
<dbReference type="EMBL" id="CP021112">
    <property type="protein sequence ID" value="ARP97962.1"/>
    <property type="molecule type" value="Genomic_DNA"/>
</dbReference>
<dbReference type="Proteomes" id="UP000194137">
    <property type="component" value="Chromosome"/>
</dbReference>
<dbReference type="AlphaFoldDB" id="A0A1W6ZKV3"/>
<keyword evidence="2" id="KW-1185">Reference proteome</keyword>
<dbReference type="Pfam" id="PF13379">
    <property type="entry name" value="NMT1_2"/>
    <property type="match status" value="1"/>
</dbReference>
<sequence>MFRRAAILGLALGAVATSTAAFAQAIPTIRVGWTIPAEEAKYWMMKRPDKFPNLGKVYNIEWSQFNGTSPMAAAMQAGALDCATQGVLPIAQGMATGNLDLYVVAQHVGERPGSFSVYWAVKEDSPIKTVADLKGKTVAISVIGGGTYGPFQMMLRKHGIDPEKDIKLVEVGFALSEDAIRSGRVDSSNMNQPFAARSEAKGGLRKLFSLSEVVPNIVHILEACRKDFVNKNPELASAYVKDITAAMKMAVENRDETMKVVSEVMKAPIPVLDTYLLKPNDFAREPGAAPNFEGIQAMFDVYTDAKMLPKKLDASTLKHPKIVAPMQ</sequence>
<dbReference type="RefSeq" id="WP_086086280.1">
    <property type="nucleotide sequence ID" value="NZ_CP021112.1"/>
</dbReference>
<accession>A0A1W6ZKV3</accession>
<dbReference type="PANTHER" id="PTHR30024:SF48">
    <property type="entry name" value="ABC TRANSPORTER SUBSTRATE-BINDING PROTEIN"/>
    <property type="match status" value="1"/>
</dbReference>
<dbReference type="OrthoDB" id="7374754at2"/>
<protein>
    <submittedName>
        <fullName evidence="1">Nitrate ABC transporter substrate-binding protein</fullName>
    </submittedName>
</protein>
<dbReference type="STRING" id="1235591.CAK95_01865"/>
<evidence type="ECO:0000313" key="2">
    <source>
        <dbReference type="Proteomes" id="UP000194137"/>
    </source>
</evidence>
<dbReference type="Gene3D" id="3.40.190.10">
    <property type="entry name" value="Periplasmic binding protein-like II"/>
    <property type="match status" value="2"/>
</dbReference>
<organism evidence="1 2">
    <name type="scientific">Pseudorhodoplanes sinuspersici</name>
    <dbReference type="NCBI Taxonomy" id="1235591"/>
    <lineage>
        <taxon>Bacteria</taxon>
        <taxon>Pseudomonadati</taxon>
        <taxon>Pseudomonadota</taxon>
        <taxon>Alphaproteobacteria</taxon>
        <taxon>Hyphomicrobiales</taxon>
        <taxon>Pseudorhodoplanes</taxon>
    </lineage>
</organism>
<gene>
    <name evidence="1" type="ORF">CAK95_01865</name>
</gene>
<proteinExistence type="predicted"/>